<dbReference type="AlphaFoldDB" id="A0A9I9DYD4"/>
<accession>A0A9I9DYD4</accession>
<dbReference type="EnsemblPlants" id="MELO3C025093.2.1">
    <property type="protein sequence ID" value="MELO3C025093.2.1"/>
    <property type="gene ID" value="MELO3C025093.2"/>
</dbReference>
<proteinExistence type="predicted"/>
<dbReference type="Gramene" id="MELO3C025093.2.1">
    <property type="protein sequence ID" value="MELO3C025093.2.1"/>
    <property type="gene ID" value="MELO3C025093.2"/>
</dbReference>
<organism evidence="1">
    <name type="scientific">Cucumis melo</name>
    <name type="common">Muskmelon</name>
    <dbReference type="NCBI Taxonomy" id="3656"/>
    <lineage>
        <taxon>Eukaryota</taxon>
        <taxon>Viridiplantae</taxon>
        <taxon>Streptophyta</taxon>
        <taxon>Embryophyta</taxon>
        <taxon>Tracheophyta</taxon>
        <taxon>Spermatophyta</taxon>
        <taxon>Magnoliopsida</taxon>
        <taxon>eudicotyledons</taxon>
        <taxon>Gunneridae</taxon>
        <taxon>Pentapetalae</taxon>
        <taxon>rosids</taxon>
        <taxon>fabids</taxon>
        <taxon>Cucurbitales</taxon>
        <taxon>Cucurbitaceae</taxon>
        <taxon>Benincaseae</taxon>
        <taxon>Cucumis</taxon>
    </lineage>
</organism>
<name>A0A9I9DYD4_CUCME</name>
<reference evidence="1" key="1">
    <citation type="submission" date="2023-03" db="UniProtKB">
        <authorList>
            <consortium name="EnsemblPlants"/>
        </authorList>
    </citation>
    <scope>IDENTIFICATION</scope>
</reference>
<sequence length="183" mass="21228">MQDLWFMQGWGVKRLVGGVKAMPCKLEVESVNGKQEAWTLTVVPFPNFMQSSSPPHCCPHSSPPHFYVIFSLSLLFFHNIFKRKAKENEQRRCNVVKEFEQHGKWSMEKKFYTHFRCSAKRDAMEEKAMQREVFEPKCYRVKVSDAMSFVGEEEACFDTKTRRLGRGTTGVGSYDLGRNHESS</sequence>
<protein>
    <submittedName>
        <fullName evidence="1">Uncharacterized protein</fullName>
    </submittedName>
</protein>
<evidence type="ECO:0000313" key="1">
    <source>
        <dbReference type="EnsemblPlants" id="MELO3C025093.2.1"/>
    </source>
</evidence>